<keyword evidence="8" id="KW-0479">Metal-binding</keyword>
<keyword evidence="8" id="KW-0915">Sodium</keyword>
<evidence type="ECO:0000256" key="4">
    <source>
        <dbReference type="ARBA" id="ARBA00022692"/>
    </source>
</evidence>
<keyword evidence="3" id="KW-0813">Transport</keyword>
<evidence type="ECO:0000256" key="6">
    <source>
        <dbReference type="ARBA" id="ARBA00022989"/>
    </source>
</evidence>
<dbReference type="Proteomes" id="UP000291343">
    <property type="component" value="Unassembled WGS sequence"/>
</dbReference>
<dbReference type="InterPro" id="IPR037272">
    <property type="entry name" value="SNS_sf"/>
</dbReference>
<feature type="transmembrane region" description="Helical" evidence="10">
    <location>
        <begin position="599"/>
        <end position="624"/>
    </location>
</feature>
<evidence type="ECO:0000256" key="1">
    <source>
        <dbReference type="ARBA" id="ARBA00004141"/>
    </source>
</evidence>
<feature type="transmembrane region" description="Helical" evidence="10">
    <location>
        <begin position="423"/>
        <end position="448"/>
    </location>
</feature>
<feature type="transmembrane region" description="Helical" evidence="10">
    <location>
        <begin position="318"/>
        <end position="339"/>
    </location>
</feature>
<feature type="transmembrane region" description="Helical" evidence="10">
    <location>
        <begin position="248"/>
        <end position="276"/>
    </location>
</feature>
<evidence type="ECO:0000313" key="11">
    <source>
        <dbReference type="EMBL" id="RZF40817.1"/>
    </source>
</evidence>
<feature type="binding site" evidence="8">
    <location>
        <position position="503"/>
    </location>
    <ligand>
        <name>Na(+)</name>
        <dbReference type="ChEBI" id="CHEBI:29101"/>
        <label>1</label>
    </ligand>
</feature>
<evidence type="ECO:0000256" key="2">
    <source>
        <dbReference type="ARBA" id="ARBA00006459"/>
    </source>
</evidence>
<feature type="transmembrane region" description="Helical" evidence="10">
    <location>
        <begin position="203"/>
        <end position="227"/>
    </location>
</feature>
<evidence type="ECO:0000256" key="5">
    <source>
        <dbReference type="ARBA" id="ARBA00022847"/>
    </source>
</evidence>
<gene>
    <name evidence="11" type="ORF">LSTR_LSTR003327</name>
</gene>
<sequence length="785" mass="87347">MRPPKIVGTITSFTQSRHDLCPGETSNPPTAQQFDFGGCECVSQPRHPATMQPDHQQEQQQQPGVFRFSRDYRLAAPPAVTKPNHSFTAEVQTHNWSQFVGDSGRVNSVSVGAVNNRVLKTGAHRSAVNGGGPGPLSATPLPLPVPTTPMGSTTKLISDNRSAKVPWCQCLPSLATVMVILSVTASLGNLVRLPTVVFHNGGGTFLVVYTILAIVIGIPLVFLEVVLGQFCQEGTTKLWRAVPLLKGVGLVKVLTSFLVAVYYPVIMAMSLFFAIWTGKGPVPFTECDYLPPRGSPPQMDGEICLQETFLKPPDQDPVWFGVDIALLFMLWALIVLCVFRGSRSYKVCAFFTFIPTVAGVIALLSQELTISSQGINELLLFDWKYLFTFDTWYYALIQLFFSTHIGFGNITTCAGRLYSKSNAFWTAVLYMLCNLAVGISFVCVIYLWIGRLETHGIKLIWPQIPELFVITLLYDVTIHLFGETAQIWAVISFLVLIFAGLNSMVVVVFTVVESIMIETKERWRSWMITAGVCAVGFLAGIICLLPVRMELVHMLDHYVIGHMVAASTALELIGFAWIYGSFALYSDFEFVLGQKLNPIWSAVWFLTPIVLVIFEIWSLVTLPLSGSHEHHDAQWLYIMGWIFYASSWCIVLVVALWQIFNQVDYNIGQKLLSTLKPSRNWGPVDPIYRHGWVVWRGQSAIGGERDFTLKRRGTRDYTHSVKRAHSNPKGGSRYHPPSSNGSSPGALHTSRASKGDPPFVVQLPPNDLDEHVCWRKDTRHVNGKT</sequence>
<keyword evidence="4 10" id="KW-0812">Transmembrane</keyword>
<dbReference type="FunCoup" id="A0A482X4V8">
    <property type="interactions" value="58"/>
</dbReference>
<comment type="similarity">
    <text evidence="2">Belongs to the sodium:neurotransmitter symporter (SNF) (TC 2.A.22) family.</text>
</comment>
<dbReference type="InParanoid" id="A0A482X4V8"/>
<dbReference type="GO" id="GO:0005886">
    <property type="term" value="C:plasma membrane"/>
    <property type="evidence" value="ECO:0007669"/>
    <property type="project" value="TreeGrafter"/>
</dbReference>
<accession>A0A482X4V8</accession>
<proteinExistence type="inferred from homology"/>
<keyword evidence="6 10" id="KW-1133">Transmembrane helix</keyword>
<dbReference type="PANTHER" id="PTHR11616:SF240">
    <property type="entry name" value="BLOATED TUBULES, ISOFORM B-RELATED"/>
    <property type="match status" value="1"/>
</dbReference>
<comment type="subcellular location">
    <subcellularLocation>
        <location evidence="1">Membrane</location>
        <topology evidence="1">Multi-pass membrane protein</topology>
    </subcellularLocation>
</comment>
<feature type="binding site" evidence="8">
    <location>
        <position position="434"/>
    </location>
    <ligand>
        <name>Na(+)</name>
        <dbReference type="ChEBI" id="CHEBI:29101"/>
        <label>1</label>
    </ligand>
</feature>
<dbReference type="PANTHER" id="PTHR11616">
    <property type="entry name" value="SODIUM/CHLORIDE DEPENDENT TRANSPORTER"/>
    <property type="match status" value="1"/>
</dbReference>
<dbReference type="SUPFAM" id="SSF161070">
    <property type="entry name" value="SNF-like"/>
    <property type="match status" value="1"/>
</dbReference>
<feature type="transmembrane region" description="Helical" evidence="10">
    <location>
        <begin position="559"/>
        <end position="579"/>
    </location>
</feature>
<feature type="binding site" evidence="8">
    <location>
        <position position="402"/>
    </location>
    <ligand>
        <name>Na(+)</name>
        <dbReference type="ChEBI" id="CHEBI:29101"/>
        <label>1</label>
    </ligand>
</feature>
<name>A0A482X4V8_LAOST</name>
<evidence type="ECO:0000256" key="10">
    <source>
        <dbReference type="SAM" id="Phobius"/>
    </source>
</evidence>
<comment type="caution">
    <text evidence="11">The sequence shown here is derived from an EMBL/GenBank/DDBJ whole genome shotgun (WGS) entry which is preliminary data.</text>
</comment>
<keyword evidence="12" id="KW-1185">Reference proteome</keyword>
<protein>
    <recommendedName>
        <fullName evidence="13">Transporter</fullName>
    </recommendedName>
</protein>
<dbReference type="PRINTS" id="PR00176">
    <property type="entry name" value="NANEUSMPORT"/>
</dbReference>
<feature type="transmembrane region" description="Helical" evidence="10">
    <location>
        <begin position="351"/>
        <end position="371"/>
    </location>
</feature>
<dbReference type="Pfam" id="PF00209">
    <property type="entry name" value="SNF"/>
    <property type="match status" value="2"/>
</dbReference>
<dbReference type="SMR" id="A0A482X4V8"/>
<feature type="binding site" evidence="8">
    <location>
        <position position="189"/>
    </location>
    <ligand>
        <name>Na(+)</name>
        <dbReference type="ChEBI" id="CHEBI:29101"/>
        <label>1</label>
    </ligand>
</feature>
<evidence type="ECO:0000256" key="8">
    <source>
        <dbReference type="PIRSR" id="PIRSR600175-1"/>
    </source>
</evidence>
<dbReference type="GO" id="GO:0015375">
    <property type="term" value="F:glycine:sodium symporter activity"/>
    <property type="evidence" value="ECO:0007669"/>
    <property type="project" value="TreeGrafter"/>
</dbReference>
<keyword evidence="7 10" id="KW-0472">Membrane</keyword>
<feature type="transmembrane region" description="Helical" evidence="10">
    <location>
        <begin position="460"/>
        <end position="481"/>
    </location>
</feature>
<keyword evidence="5" id="KW-0769">Symport</keyword>
<feature type="transmembrane region" description="Helical" evidence="10">
    <location>
        <begin position="636"/>
        <end position="660"/>
    </location>
</feature>
<feature type="transmembrane region" description="Helical" evidence="10">
    <location>
        <begin position="523"/>
        <end position="547"/>
    </location>
</feature>
<dbReference type="OrthoDB" id="6581954at2759"/>
<feature type="transmembrane region" description="Helical" evidence="10">
    <location>
        <begin position="488"/>
        <end position="511"/>
    </location>
</feature>
<evidence type="ECO:0000313" key="12">
    <source>
        <dbReference type="Proteomes" id="UP000291343"/>
    </source>
</evidence>
<feature type="transmembrane region" description="Helical" evidence="10">
    <location>
        <begin position="170"/>
        <end position="191"/>
    </location>
</feature>
<dbReference type="AlphaFoldDB" id="A0A482X4V8"/>
<feature type="region of interest" description="Disordered" evidence="9">
    <location>
        <begin position="716"/>
        <end position="764"/>
    </location>
</feature>
<reference evidence="11 12" key="1">
    <citation type="journal article" date="2017" name="Gigascience">
        <title>Genome sequence of the small brown planthopper, Laodelphax striatellus.</title>
        <authorList>
            <person name="Zhu J."/>
            <person name="Jiang F."/>
            <person name="Wang X."/>
            <person name="Yang P."/>
            <person name="Bao Y."/>
            <person name="Zhao W."/>
            <person name="Wang W."/>
            <person name="Lu H."/>
            <person name="Wang Q."/>
            <person name="Cui N."/>
            <person name="Li J."/>
            <person name="Chen X."/>
            <person name="Luo L."/>
            <person name="Yu J."/>
            <person name="Kang L."/>
            <person name="Cui F."/>
        </authorList>
    </citation>
    <scope>NUCLEOTIDE SEQUENCE [LARGE SCALE GENOMIC DNA]</scope>
    <source>
        <strain evidence="11">Lst14</strain>
    </source>
</reference>
<dbReference type="PROSITE" id="PS50267">
    <property type="entry name" value="NA_NEUROTRAN_SYMP_3"/>
    <property type="match status" value="1"/>
</dbReference>
<evidence type="ECO:0000256" key="9">
    <source>
        <dbReference type="SAM" id="MobiDB-lite"/>
    </source>
</evidence>
<evidence type="ECO:0000256" key="7">
    <source>
        <dbReference type="ARBA" id="ARBA00023136"/>
    </source>
</evidence>
<dbReference type="GO" id="GO:0046872">
    <property type="term" value="F:metal ion binding"/>
    <property type="evidence" value="ECO:0007669"/>
    <property type="project" value="UniProtKB-KW"/>
</dbReference>
<evidence type="ECO:0000256" key="3">
    <source>
        <dbReference type="ARBA" id="ARBA00022448"/>
    </source>
</evidence>
<organism evidence="11 12">
    <name type="scientific">Laodelphax striatellus</name>
    <name type="common">Small brown planthopper</name>
    <name type="synonym">Delphax striatella</name>
    <dbReference type="NCBI Taxonomy" id="195883"/>
    <lineage>
        <taxon>Eukaryota</taxon>
        <taxon>Metazoa</taxon>
        <taxon>Ecdysozoa</taxon>
        <taxon>Arthropoda</taxon>
        <taxon>Hexapoda</taxon>
        <taxon>Insecta</taxon>
        <taxon>Pterygota</taxon>
        <taxon>Neoptera</taxon>
        <taxon>Paraneoptera</taxon>
        <taxon>Hemiptera</taxon>
        <taxon>Auchenorrhyncha</taxon>
        <taxon>Fulgoroidea</taxon>
        <taxon>Delphacidae</taxon>
        <taxon>Criomorphinae</taxon>
        <taxon>Laodelphax</taxon>
    </lineage>
</organism>
<feature type="transmembrane region" description="Helical" evidence="10">
    <location>
        <begin position="391"/>
        <end position="411"/>
    </location>
</feature>
<evidence type="ECO:0008006" key="13">
    <source>
        <dbReference type="Google" id="ProtNLM"/>
    </source>
</evidence>
<dbReference type="EMBL" id="QKKF02017590">
    <property type="protein sequence ID" value="RZF40817.1"/>
    <property type="molecule type" value="Genomic_DNA"/>
</dbReference>
<dbReference type="InterPro" id="IPR000175">
    <property type="entry name" value="Na/ntran_symport"/>
</dbReference>